<comment type="subcellular location">
    <subcellularLocation>
        <location evidence="2">Cytoplasm</location>
    </subcellularLocation>
</comment>
<feature type="binding site" evidence="2">
    <location>
        <begin position="32"/>
        <end position="37"/>
    </location>
    <ligand>
        <name>ATP</name>
        <dbReference type="ChEBI" id="CHEBI:30616"/>
    </ligand>
</feature>
<dbReference type="GO" id="GO:0005524">
    <property type="term" value="F:ATP binding"/>
    <property type="evidence" value="ECO:0007669"/>
    <property type="project" value="UniProtKB-UniRule"/>
</dbReference>
<protein>
    <recommendedName>
        <fullName evidence="2">ATP-dependent dethiobiotin synthetase BioD</fullName>
        <ecNumber evidence="2">6.3.3.3</ecNumber>
    </recommendedName>
    <alternativeName>
        <fullName evidence="2">DTB synthetase</fullName>
        <shortName evidence="2">DTBS</shortName>
    </alternativeName>
    <alternativeName>
        <fullName evidence="2">Dethiobiotin synthase</fullName>
    </alternativeName>
</protein>
<comment type="subunit">
    <text evidence="2">Homodimer.</text>
</comment>
<sequence length="236" mass="25203">MTDSFYALSDADAEGFNTCTPESVFVTGTDTGIGKTLVSAILVRAWKATYWKPYQTGLSDEAGDGPEVRALSGCAEEDILPPAALLQAPLSPLAAAQRENRTLHPLTLELPRARQPLVVEGAGGLMVPIAPGCLMIDLIAHLKLPVVLVARGGLGTLNHTLLSLEALHHRGLPLKGIVYSANSPAQKENRHLVETFCQQLAAPCLFTLPDLDSITPRTVQVFAEALSRRSPPTRAL</sequence>
<dbReference type="PANTHER" id="PTHR43210:SF5">
    <property type="entry name" value="DETHIOBIOTIN SYNTHETASE"/>
    <property type="match status" value="1"/>
</dbReference>
<organism evidence="3 4">
    <name type="scientific">Oecophyllibacter saccharovorans</name>
    <dbReference type="NCBI Taxonomy" id="2558360"/>
    <lineage>
        <taxon>Bacteria</taxon>
        <taxon>Pseudomonadati</taxon>
        <taxon>Pseudomonadota</taxon>
        <taxon>Alphaproteobacteria</taxon>
        <taxon>Acetobacterales</taxon>
        <taxon>Acetobacteraceae</taxon>
        <taxon>Oecophyllibacter</taxon>
    </lineage>
</organism>
<evidence type="ECO:0000256" key="1">
    <source>
        <dbReference type="ARBA" id="ARBA00022756"/>
    </source>
</evidence>
<dbReference type="Pfam" id="PF13500">
    <property type="entry name" value="AAA_26"/>
    <property type="match status" value="1"/>
</dbReference>
<evidence type="ECO:0000256" key="2">
    <source>
        <dbReference type="HAMAP-Rule" id="MF_00336"/>
    </source>
</evidence>
<comment type="caution">
    <text evidence="2">Lacks conserved residue(s) required for the propagation of feature annotation.</text>
</comment>
<dbReference type="GO" id="GO:0000287">
    <property type="term" value="F:magnesium ion binding"/>
    <property type="evidence" value="ECO:0007669"/>
    <property type="project" value="UniProtKB-UniRule"/>
</dbReference>
<feature type="binding site" evidence="2">
    <location>
        <position position="64"/>
    </location>
    <ligand>
        <name>ATP</name>
        <dbReference type="ChEBI" id="CHEBI:30616"/>
    </ligand>
</feature>
<comment type="catalytic activity">
    <reaction evidence="2">
        <text>(7R,8S)-7,8-diammoniononanoate + CO2 + ATP = (4R,5S)-dethiobiotin + ADP + phosphate + 3 H(+)</text>
        <dbReference type="Rhea" id="RHEA:15805"/>
        <dbReference type="ChEBI" id="CHEBI:15378"/>
        <dbReference type="ChEBI" id="CHEBI:16526"/>
        <dbReference type="ChEBI" id="CHEBI:30616"/>
        <dbReference type="ChEBI" id="CHEBI:43474"/>
        <dbReference type="ChEBI" id="CHEBI:149469"/>
        <dbReference type="ChEBI" id="CHEBI:149473"/>
        <dbReference type="ChEBI" id="CHEBI:456216"/>
        <dbReference type="EC" id="6.3.3.3"/>
    </reaction>
</comment>
<keyword evidence="4" id="KW-1185">Reference proteome</keyword>
<dbReference type="UniPathway" id="UPA00078">
    <property type="reaction ID" value="UER00161"/>
</dbReference>
<dbReference type="PANTHER" id="PTHR43210">
    <property type="entry name" value="DETHIOBIOTIN SYNTHETASE"/>
    <property type="match status" value="1"/>
</dbReference>
<dbReference type="GO" id="GO:0005737">
    <property type="term" value="C:cytoplasm"/>
    <property type="evidence" value="ECO:0007669"/>
    <property type="project" value="UniProtKB-SubCell"/>
</dbReference>
<dbReference type="InterPro" id="IPR004472">
    <property type="entry name" value="DTB_synth_BioD"/>
</dbReference>
<dbReference type="PIRSF" id="PIRSF006755">
    <property type="entry name" value="DTB_synth"/>
    <property type="match status" value="1"/>
</dbReference>
<name>A0A506ULK8_9PROT</name>
<keyword evidence="2" id="KW-0067">ATP-binding</keyword>
<dbReference type="EMBL" id="SORZ01000002">
    <property type="protein sequence ID" value="TPW34053.1"/>
    <property type="molecule type" value="Genomic_DNA"/>
</dbReference>
<feature type="binding site" evidence="2">
    <location>
        <position position="36"/>
    </location>
    <ligand>
        <name>Mg(2+)</name>
        <dbReference type="ChEBI" id="CHEBI:18420"/>
    </ligand>
</feature>
<comment type="cofactor">
    <cofactor evidence="2">
        <name>Mg(2+)</name>
        <dbReference type="ChEBI" id="CHEBI:18420"/>
    </cofactor>
</comment>
<dbReference type="AlphaFoldDB" id="A0A506ULK8"/>
<feature type="binding site" evidence="2">
    <location>
        <position position="56"/>
    </location>
    <ligand>
        <name>substrate</name>
    </ligand>
</feature>
<feature type="binding site" evidence="2">
    <location>
        <begin position="209"/>
        <end position="211"/>
    </location>
    <ligand>
        <name>ATP</name>
        <dbReference type="ChEBI" id="CHEBI:30616"/>
    </ligand>
</feature>
<dbReference type="EC" id="6.3.3.3" evidence="2"/>
<comment type="pathway">
    <text evidence="2">Cofactor biosynthesis; biotin biosynthesis; biotin from 7,8-diaminononanoate: step 1/2.</text>
</comment>
<comment type="caution">
    <text evidence="3">The sequence shown here is derived from an EMBL/GenBank/DDBJ whole genome shotgun (WGS) entry which is preliminary data.</text>
</comment>
<feature type="active site" evidence="2">
    <location>
        <position position="52"/>
    </location>
</feature>
<dbReference type="SUPFAM" id="SSF52540">
    <property type="entry name" value="P-loop containing nucleoside triphosphate hydrolases"/>
    <property type="match status" value="1"/>
</dbReference>
<accession>A0A506ULK8</accession>
<keyword evidence="2" id="KW-0479">Metal-binding</keyword>
<dbReference type="GO" id="GO:0009102">
    <property type="term" value="P:biotin biosynthetic process"/>
    <property type="evidence" value="ECO:0007669"/>
    <property type="project" value="UniProtKB-UniRule"/>
</dbReference>
<dbReference type="Gene3D" id="3.40.50.300">
    <property type="entry name" value="P-loop containing nucleotide triphosphate hydrolases"/>
    <property type="match status" value="1"/>
</dbReference>
<proteinExistence type="inferred from homology"/>
<dbReference type="Proteomes" id="UP000315037">
    <property type="component" value="Unassembled WGS sequence"/>
</dbReference>
<dbReference type="NCBIfam" id="TIGR00347">
    <property type="entry name" value="bioD"/>
    <property type="match status" value="1"/>
</dbReference>
<evidence type="ECO:0000313" key="4">
    <source>
        <dbReference type="Proteomes" id="UP000315037"/>
    </source>
</evidence>
<keyword evidence="2 3" id="KW-0436">Ligase</keyword>
<feature type="binding site" evidence="2">
    <location>
        <begin position="120"/>
        <end position="123"/>
    </location>
    <ligand>
        <name>ATP</name>
        <dbReference type="ChEBI" id="CHEBI:30616"/>
    </ligand>
</feature>
<comment type="function">
    <text evidence="2">Catalyzes a mechanistically unusual reaction, the ATP-dependent insertion of CO2 between the N7 and N8 nitrogen atoms of 7,8-diaminopelargonic acid (DAPA, also called 7,8-diammoniononanoate) to form a ureido ring.</text>
</comment>
<keyword evidence="2" id="KW-0460">Magnesium</keyword>
<feature type="binding site" evidence="2">
    <location>
        <position position="64"/>
    </location>
    <ligand>
        <name>Mg(2+)</name>
        <dbReference type="ChEBI" id="CHEBI:18420"/>
    </ligand>
</feature>
<dbReference type="InterPro" id="IPR027417">
    <property type="entry name" value="P-loop_NTPase"/>
</dbReference>
<dbReference type="HAMAP" id="MF_00336">
    <property type="entry name" value="BioD"/>
    <property type="match status" value="1"/>
</dbReference>
<keyword evidence="1 2" id="KW-0093">Biotin biosynthesis</keyword>
<keyword evidence="2" id="KW-0963">Cytoplasm</keyword>
<dbReference type="GO" id="GO:0004141">
    <property type="term" value="F:dethiobiotin synthase activity"/>
    <property type="evidence" value="ECO:0007669"/>
    <property type="project" value="UniProtKB-UniRule"/>
</dbReference>
<keyword evidence="2" id="KW-0547">Nucleotide-binding</keyword>
<feature type="binding site" evidence="2">
    <location>
        <position position="120"/>
    </location>
    <ligand>
        <name>Mg(2+)</name>
        <dbReference type="ChEBI" id="CHEBI:18420"/>
    </ligand>
</feature>
<comment type="similarity">
    <text evidence="2">Belongs to the dethiobiotin synthetase family.</text>
</comment>
<gene>
    <name evidence="2 3" type="primary">bioD</name>
    <name evidence="3" type="ORF">E3202_05740</name>
</gene>
<dbReference type="RefSeq" id="WP_165600730.1">
    <property type="nucleotide sequence ID" value="NZ_SORZ01000002.1"/>
</dbReference>
<reference evidence="3 4" key="1">
    <citation type="submission" date="2019-03" db="EMBL/GenBank/DDBJ databases">
        <title>The complete genome sequence of Neokomagataea sp. Jb2 NBRC113641.</title>
        <authorList>
            <person name="Chua K.-O."/>
            <person name="Chan K.-G."/>
            <person name="See-Too W.-S."/>
        </authorList>
    </citation>
    <scope>NUCLEOTIDE SEQUENCE [LARGE SCALE GENOMIC DNA]</scope>
    <source>
        <strain evidence="3 4">Jb2</strain>
    </source>
</reference>
<evidence type="ECO:0000313" key="3">
    <source>
        <dbReference type="EMBL" id="TPW34053.1"/>
    </source>
</evidence>
<dbReference type="CDD" id="cd03109">
    <property type="entry name" value="DTBS"/>
    <property type="match status" value="1"/>
</dbReference>